<dbReference type="Proteomes" id="UP000663444">
    <property type="component" value="Chromosome"/>
</dbReference>
<sequence length="410" mass="43486">MDTATPPLPRPLLIGRQPILDRAQQLVGYALRFRGPGQSAASAGVVGAAWAGLGLGTALGPLRARIDADERFVLDDLSELQPAAGIVLALDFAGAADAALLARCRTLRERGYTLALARYAGPDERSDALLPLVDIAAIDAQENAERLAELAGGLAGLPLQILAGNVGTREQMERCRAAGCQLFQGDYVTRPTIVRGRQLSASQLGIIRLLNLVAREADSTDLEENFKREPGLTVNLLRLVNAVGIGVVRKVDSLRHAIAVLGRKQLLRWLQLLLMASSGGGEAPERNPLLQLAAGRGRLLEILAGRLSPGKRTLGDEAFLAGIMSLMPAALGLPMDEILAQIPVVDDVRHALAAHEGELGRLLALVERLDAADWDGCDALLGELPALSHDALNRSLVDALAWIHGESGDD</sequence>
<gene>
    <name evidence="2" type="ORF">IWH25_08115</name>
</gene>
<dbReference type="Pfam" id="PF08668">
    <property type="entry name" value="HDOD"/>
    <property type="match status" value="1"/>
</dbReference>
<dbReference type="KEGG" id="ares:IWH25_08115"/>
<evidence type="ECO:0000313" key="3">
    <source>
        <dbReference type="Proteomes" id="UP000663444"/>
    </source>
</evidence>
<reference evidence="2" key="1">
    <citation type="submission" date="2020-11" db="EMBL/GenBank/DDBJ databases">
        <title>Azospira restricta DSM 18626 genome sequence.</title>
        <authorList>
            <person name="Moe W.M."/>
        </authorList>
    </citation>
    <scope>NUCLEOTIDE SEQUENCE</scope>
    <source>
        <strain evidence="2">DSM 18626</strain>
    </source>
</reference>
<dbReference type="InterPro" id="IPR035919">
    <property type="entry name" value="EAL_sf"/>
</dbReference>
<dbReference type="PIRSF" id="PIRSF003180">
    <property type="entry name" value="DiGMPpdiest_YuxH"/>
    <property type="match status" value="1"/>
</dbReference>
<name>A0A974Y5C5_9RHOO</name>
<dbReference type="InterPro" id="IPR052340">
    <property type="entry name" value="RNase_Y/CdgJ"/>
</dbReference>
<feature type="domain" description="HDOD" evidence="1">
    <location>
        <begin position="199"/>
        <end position="390"/>
    </location>
</feature>
<dbReference type="SUPFAM" id="SSF109604">
    <property type="entry name" value="HD-domain/PDEase-like"/>
    <property type="match status" value="1"/>
</dbReference>
<dbReference type="InterPro" id="IPR013976">
    <property type="entry name" value="HDOD"/>
</dbReference>
<dbReference type="InterPro" id="IPR014408">
    <property type="entry name" value="dGMP_Pdiesterase_EAL/HD-GYP"/>
</dbReference>
<dbReference type="Gene3D" id="1.10.3210.10">
    <property type="entry name" value="Hypothetical protein af1432"/>
    <property type="match status" value="1"/>
</dbReference>
<protein>
    <submittedName>
        <fullName evidence="2">HDOD domain-containing protein</fullName>
    </submittedName>
</protein>
<dbReference type="PANTHER" id="PTHR33525">
    <property type="match status" value="1"/>
</dbReference>
<accession>A0A974Y5C5</accession>
<dbReference type="PANTHER" id="PTHR33525:SF4">
    <property type="entry name" value="CYCLIC DI-GMP PHOSPHODIESTERASE CDGJ"/>
    <property type="match status" value="1"/>
</dbReference>
<proteinExistence type="predicted"/>
<dbReference type="PROSITE" id="PS51833">
    <property type="entry name" value="HDOD"/>
    <property type="match status" value="1"/>
</dbReference>
<evidence type="ECO:0000313" key="2">
    <source>
        <dbReference type="EMBL" id="QRJ65280.1"/>
    </source>
</evidence>
<dbReference type="AlphaFoldDB" id="A0A974Y5C5"/>
<dbReference type="RefSeq" id="WP_203388807.1">
    <property type="nucleotide sequence ID" value="NZ_CP064781.1"/>
</dbReference>
<dbReference type="Gene3D" id="3.20.20.450">
    <property type="entry name" value="EAL domain"/>
    <property type="match status" value="1"/>
</dbReference>
<keyword evidence="3" id="KW-1185">Reference proteome</keyword>
<evidence type="ECO:0000259" key="1">
    <source>
        <dbReference type="PROSITE" id="PS51833"/>
    </source>
</evidence>
<dbReference type="SUPFAM" id="SSF141868">
    <property type="entry name" value="EAL domain-like"/>
    <property type="match status" value="1"/>
</dbReference>
<dbReference type="EMBL" id="CP064781">
    <property type="protein sequence ID" value="QRJ65280.1"/>
    <property type="molecule type" value="Genomic_DNA"/>
</dbReference>
<organism evidence="2 3">
    <name type="scientific">Azospira restricta</name>
    <dbReference type="NCBI Taxonomy" id="404405"/>
    <lineage>
        <taxon>Bacteria</taxon>
        <taxon>Pseudomonadati</taxon>
        <taxon>Pseudomonadota</taxon>
        <taxon>Betaproteobacteria</taxon>
        <taxon>Rhodocyclales</taxon>
        <taxon>Rhodocyclaceae</taxon>
        <taxon>Azospira</taxon>
    </lineage>
</organism>